<dbReference type="InterPro" id="IPR017853">
    <property type="entry name" value="GH"/>
</dbReference>
<dbReference type="EMBL" id="PKKO01000001">
    <property type="protein sequence ID" value="PKY73227.1"/>
    <property type="molecule type" value="Genomic_DNA"/>
</dbReference>
<dbReference type="GO" id="GO:0004556">
    <property type="term" value="F:alpha-amylase activity"/>
    <property type="evidence" value="ECO:0007669"/>
    <property type="project" value="TreeGrafter"/>
</dbReference>
<dbReference type="SUPFAM" id="SSF51445">
    <property type="entry name" value="(Trans)glycosidases"/>
    <property type="match status" value="1"/>
</dbReference>
<feature type="domain" description="Glycosyl hydrolase family 13 catalytic" evidence="2">
    <location>
        <begin position="21"/>
        <end position="430"/>
    </location>
</feature>
<dbReference type="STRING" id="33007.HMPREF3198_00867"/>
<dbReference type="GO" id="GO:0009313">
    <property type="term" value="P:oligosaccharide catabolic process"/>
    <property type="evidence" value="ECO:0007669"/>
    <property type="project" value="TreeGrafter"/>
</dbReference>
<dbReference type="CDD" id="cd11332">
    <property type="entry name" value="AmyAc_OligoGlu_TS"/>
    <property type="match status" value="1"/>
</dbReference>
<dbReference type="PANTHER" id="PTHR10357">
    <property type="entry name" value="ALPHA-AMYLASE FAMILY MEMBER"/>
    <property type="match status" value="1"/>
</dbReference>
<dbReference type="PANTHER" id="PTHR10357:SF179">
    <property type="entry name" value="NEUTRAL AND BASIC AMINO ACID TRANSPORT PROTEIN RBAT"/>
    <property type="match status" value="1"/>
</dbReference>
<dbReference type="RefSeq" id="WP_060797844.1">
    <property type="nucleotide sequence ID" value="NZ_JASOXK010000001.1"/>
</dbReference>
<evidence type="ECO:0000259" key="2">
    <source>
        <dbReference type="SMART" id="SM00642"/>
    </source>
</evidence>
<gene>
    <name evidence="3" type="ORF">CYJ19_01160</name>
</gene>
<dbReference type="SMART" id="SM00642">
    <property type="entry name" value="Aamy"/>
    <property type="match status" value="1"/>
</dbReference>
<keyword evidence="4" id="KW-1185">Reference proteome</keyword>
<reference evidence="3 4" key="1">
    <citation type="submission" date="2017-12" db="EMBL/GenBank/DDBJ databases">
        <title>Phylogenetic diversity of female urinary microbiome.</title>
        <authorList>
            <person name="Thomas-White K."/>
            <person name="Wolfe A.J."/>
        </authorList>
    </citation>
    <scope>NUCLEOTIDE SEQUENCE [LARGE SCALE GENOMIC DNA]</scope>
    <source>
        <strain evidence="3 4">UMB0402</strain>
    </source>
</reference>
<organism evidence="3 4">
    <name type="scientific">Winkia neuii</name>
    <dbReference type="NCBI Taxonomy" id="33007"/>
    <lineage>
        <taxon>Bacteria</taxon>
        <taxon>Bacillati</taxon>
        <taxon>Actinomycetota</taxon>
        <taxon>Actinomycetes</taxon>
        <taxon>Actinomycetales</taxon>
        <taxon>Actinomycetaceae</taxon>
        <taxon>Winkia</taxon>
    </lineage>
</organism>
<evidence type="ECO:0000256" key="1">
    <source>
        <dbReference type="ARBA" id="ARBA00008061"/>
    </source>
</evidence>
<accession>A0A2I1IQ27</accession>
<comment type="caution">
    <text evidence="3">The sequence shown here is derived from an EMBL/GenBank/DDBJ whole genome shotgun (WGS) entry which is preliminary data.</text>
</comment>
<dbReference type="AlphaFoldDB" id="A0A2I1IQ27"/>
<sequence length="555" mass="62547">MTDTAMRPDMDQWWRSAVIYQVYPRSFADSGADGLGDLPGIISKLDYLAKLGVDAIWISPFYPSPQADAGYDVANYFDINPDYGTLADYDKLVARAHALGMKVVIDVVPNHSSSEHEWFKEALAAGPKSPERDRYIFRYSEGEAPNNWGSMFGGPAWSKVDQLTGKEEDRGWWYLHLFDPKQPDFNWENPDVHELFKKYLRFWCERGTDGFRVDVAHGLVKAEGLPNDAIGPDRWQSEATGDQTDLGPYYDQDGVHEIYREWRKVLDEFGRDRMLVAEAWVEPLSRTARYVREDEMSQAFNFAYLKAPWDGPQLRQVIDLTRAEFGKVGAPVTWVLSNHDVVRHATRLGYEVGHDTDSGISARDPQPNRELGLRRALAATTFMLGLPGGAYLYQGEELGLPEHTTLDDSARQDPTWFRTGKKIPGRDGCRIPLPWKHDAKNYGFGTGTPWLPQPKLWGELAVDLQEQDPASPLSHYRHLLSQRRAFDLGKGELAWQHSPEQLLAFKNGNILVALNLGETAELDFAGEAVVATAGASVEGGKVRLERDSAIWVHLN</sequence>
<dbReference type="Gene3D" id="3.20.20.80">
    <property type="entry name" value="Glycosidases"/>
    <property type="match status" value="1"/>
</dbReference>
<dbReference type="InterPro" id="IPR045857">
    <property type="entry name" value="O16G_dom_2"/>
</dbReference>
<evidence type="ECO:0000313" key="4">
    <source>
        <dbReference type="Proteomes" id="UP000235122"/>
    </source>
</evidence>
<comment type="similarity">
    <text evidence="1">Belongs to the glycosyl hydrolase 13 family.</text>
</comment>
<dbReference type="Proteomes" id="UP000235122">
    <property type="component" value="Unassembled WGS sequence"/>
</dbReference>
<name>A0A2I1IQ27_9ACTO</name>
<protein>
    <submittedName>
        <fullName evidence="3">Alpha-amylase</fullName>
    </submittedName>
</protein>
<dbReference type="Gene3D" id="3.90.400.10">
    <property type="entry name" value="Oligo-1,6-glucosidase, Domain 2"/>
    <property type="match status" value="1"/>
</dbReference>
<dbReference type="InterPro" id="IPR006047">
    <property type="entry name" value="GH13_cat_dom"/>
</dbReference>
<dbReference type="Pfam" id="PF00128">
    <property type="entry name" value="Alpha-amylase"/>
    <property type="match status" value="1"/>
</dbReference>
<evidence type="ECO:0000313" key="3">
    <source>
        <dbReference type="EMBL" id="PKY73227.1"/>
    </source>
</evidence>
<proteinExistence type="inferred from homology"/>